<dbReference type="GO" id="GO:0005634">
    <property type="term" value="C:nucleus"/>
    <property type="evidence" value="ECO:0007669"/>
    <property type="project" value="TreeGrafter"/>
</dbReference>
<dbReference type="GO" id="GO:0032797">
    <property type="term" value="C:SMN complex"/>
    <property type="evidence" value="ECO:0007669"/>
    <property type="project" value="TreeGrafter"/>
</dbReference>
<feature type="coiled-coil region" evidence="4">
    <location>
        <begin position="228"/>
        <end position="255"/>
    </location>
</feature>
<feature type="region of interest" description="Disordered" evidence="5">
    <location>
        <begin position="993"/>
        <end position="1015"/>
    </location>
</feature>
<evidence type="ECO:0000256" key="1">
    <source>
        <dbReference type="ARBA" id="ARBA00022574"/>
    </source>
</evidence>
<protein>
    <recommendedName>
        <fullName evidence="11">WD repeat-containing protein 55 homolog</fullName>
    </recommendedName>
</protein>
<evidence type="ECO:0008006" key="11">
    <source>
        <dbReference type="Google" id="ProtNLM"/>
    </source>
</evidence>
<dbReference type="GO" id="GO:0003730">
    <property type="term" value="F:mRNA 3'-UTR binding"/>
    <property type="evidence" value="ECO:0007669"/>
    <property type="project" value="TreeGrafter"/>
</dbReference>
<feature type="domain" description="Gem-associated protein 5 first beta-propeller" evidence="6">
    <location>
        <begin position="48"/>
        <end position="349"/>
    </location>
</feature>
<feature type="repeat" description="WD" evidence="3">
    <location>
        <begin position="60"/>
        <end position="94"/>
    </location>
</feature>
<keyword evidence="4" id="KW-0175">Coiled coil</keyword>
<evidence type="ECO:0000313" key="10">
    <source>
        <dbReference type="Proteomes" id="UP001153321"/>
    </source>
</evidence>
<proteinExistence type="predicted"/>
<dbReference type="GO" id="GO:0000387">
    <property type="term" value="P:spliceosomal snRNP assembly"/>
    <property type="evidence" value="ECO:0007669"/>
    <property type="project" value="TreeGrafter"/>
</dbReference>
<evidence type="ECO:0000256" key="5">
    <source>
        <dbReference type="SAM" id="MobiDB-lite"/>
    </source>
</evidence>
<dbReference type="InterPro" id="IPR056421">
    <property type="entry name" value="TPR_GEMI5"/>
</dbReference>
<dbReference type="PROSITE" id="PS00678">
    <property type="entry name" value="WD_REPEATS_1"/>
    <property type="match status" value="1"/>
</dbReference>
<reference evidence="9" key="1">
    <citation type="submission" date="2022-02" db="EMBL/GenBank/DDBJ databases">
        <authorList>
            <person name="King R."/>
        </authorList>
    </citation>
    <scope>NUCLEOTIDE SEQUENCE</scope>
</reference>
<evidence type="ECO:0000256" key="4">
    <source>
        <dbReference type="SAM" id="Coils"/>
    </source>
</evidence>
<feature type="domain" description="Gem-associated protein 5 TPR" evidence="7">
    <location>
        <begin position="1060"/>
        <end position="1276"/>
    </location>
</feature>
<dbReference type="Gene3D" id="2.130.10.10">
    <property type="entry name" value="YVTN repeat-like/Quinoprotein amine dehydrogenase"/>
    <property type="match status" value="2"/>
</dbReference>
<dbReference type="InterPro" id="IPR052640">
    <property type="entry name" value="Gemin-5"/>
</dbReference>
<evidence type="ECO:0000256" key="3">
    <source>
        <dbReference type="PROSITE-ProRule" id="PRU00221"/>
    </source>
</evidence>
<evidence type="ECO:0000313" key="9">
    <source>
        <dbReference type="EMBL" id="CAH1635044.1"/>
    </source>
</evidence>
<dbReference type="InterPro" id="IPR036322">
    <property type="entry name" value="WD40_repeat_dom_sf"/>
</dbReference>
<keyword evidence="1 3" id="KW-0853">WD repeat</keyword>
<dbReference type="SUPFAM" id="SSF50978">
    <property type="entry name" value="WD40 repeat-like"/>
    <property type="match status" value="2"/>
</dbReference>
<evidence type="ECO:0000259" key="6">
    <source>
        <dbReference type="Pfam" id="PF23770"/>
    </source>
</evidence>
<dbReference type="PROSITE" id="PS50294">
    <property type="entry name" value="WD_REPEATS_REGION"/>
    <property type="match status" value="1"/>
</dbReference>
<dbReference type="Proteomes" id="UP001153321">
    <property type="component" value="Chromosome 10"/>
</dbReference>
<feature type="domain" description="Gem-associated protein 5 second beta-propeller" evidence="8">
    <location>
        <begin position="531"/>
        <end position="891"/>
    </location>
</feature>
<dbReference type="Pfam" id="PF23770">
    <property type="entry name" value="Beta-prop_RIG_1st"/>
    <property type="match status" value="1"/>
</dbReference>
<dbReference type="PROSITE" id="PS50082">
    <property type="entry name" value="WD_REPEATS_2"/>
    <property type="match status" value="2"/>
</dbReference>
<keyword evidence="10" id="KW-1185">Reference proteome</keyword>
<name>A0A9P0MYS7_SPOLI</name>
<dbReference type="InterPro" id="IPR015943">
    <property type="entry name" value="WD40/YVTN_repeat-like_dom_sf"/>
</dbReference>
<dbReference type="InterPro" id="IPR019775">
    <property type="entry name" value="WD40_repeat_CS"/>
</dbReference>
<organism evidence="9 10">
    <name type="scientific">Spodoptera littoralis</name>
    <name type="common">Egyptian cotton leafworm</name>
    <dbReference type="NCBI Taxonomy" id="7109"/>
    <lineage>
        <taxon>Eukaryota</taxon>
        <taxon>Metazoa</taxon>
        <taxon>Ecdysozoa</taxon>
        <taxon>Arthropoda</taxon>
        <taxon>Hexapoda</taxon>
        <taxon>Insecta</taxon>
        <taxon>Pterygota</taxon>
        <taxon>Neoptera</taxon>
        <taxon>Endopterygota</taxon>
        <taxon>Lepidoptera</taxon>
        <taxon>Glossata</taxon>
        <taxon>Ditrysia</taxon>
        <taxon>Noctuoidea</taxon>
        <taxon>Noctuidae</taxon>
        <taxon>Amphipyrinae</taxon>
        <taxon>Spodoptera</taxon>
    </lineage>
</organism>
<keyword evidence="2" id="KW-0677">Repeat</keyword>
<feature type="compositionally biased region" description="Polar residues" evidence="5">
    <location>
        <begin position="997"/>
        <end position="1015"/>
    </location>
</feature>
<dbReference type="EMBL" id="LR824541">
    <property type="protein sequence ID" value="CAH1635044.1"/>
    <property type="molecule type" value="Genomic_DNA"/>
</dbReference>
<evidence type="ECO:0000256" key="2">
    <source>
        <dbReference type="ARBA" id="ARBA00022737"/>
    </source>
</evidence>
<dbReference type="Pfam" id="PF23774">
    <property type="entry name" value="TPR_GEMI5"/>
    <property type="match status" value="1"/>
</dbReference>
<evidence type="ECO:0000259" key="7">
    <source>
        <dbReference type="Pfam" id="PF23774"/>
    </source>
</evidence>
<dbReference type="PANTHER" id="PTHR46362">
    <property type="entry name" value="GEM-ASSOCIATED PROTEIN 5"/>
    <property type="match status" value="1"/>
</dbReference>
<dbReference type="InterPro" id="IPR056424">
    <property type="entry name" value="Beta-prop_GEMI5_2nd"/>
</dbReference>
<feature type="region of interest" description="Disordered" evidence="5">
    <location>
        <begin position="341"/>
        <end position="367"/>
    </location>
</feature>
<evidence type="ECO:0000259" key="8">
    <source>
        <dbReference type="Pfam" id="PF23775"/>
    </source>
</evidence>
<feature type="repeat" description="WD" evidence="3">
    <location>
        <begin position="822"/>
        <end position="864"/>
    </location>
</feature>
<dbReference type="PANTHER" id="PTHR46362:SF1">
    <property type="entry name" value="GEM-ASSOCIATED PROTEIN 5"/>
    <property type="match status" value="1"/>
</dbReference>
<gene>
    <name evidence="9" type="ORF">SPLIT_LOCUS406</name>
</gene>
<dbReference type="SMART" id="SM00320">
    <property type="entry name" value="WD40"/>
    <property type="match status" value="9"/>
</dbReference>
<accession>A0A9P0MYS7</accession>
<dbReference type="InterPro" id="IPR056432">
    <property type="entry name" value="Beta-prop_GEMI5_1st"/>
</dbReference>
<dbReference type="InterPro" id="IPR001680">
    <property type="entry name" value="WD40_rpt"/>
</dbReference>
<sequence>MNESILIPSPNWFYPSVMAVSSDGWLIYGGPSKSICVCEPQTKDIGIIAAKDKYQAHVFFVGNSERIISVDLSPEWLEKKSFVSGTQDGTVKQWFIQKENDKMKIKDPQCHEFHKTVSEDLVGVGYSNATTAISVGAHNNIVKWDLASNVTKVYNHFMKTFRATCMACSPHVSLQVAVGTKQGVVFLIDLHGKGKLLYKVRGQDDPVMYLSWCPKYVTTVVNKGKEVQSSLAERLQAIRREADQETEQLEQSGIEKNLPEDSFDESVVQEDDTFDIYKDHEHDEFGHKKYEPESIRVKVKKEEAAETDYLAECLKLKEEILRRKNQPEPSIESLVNALDGTHVESDNDGPTAQAEAENAQAVPEPATSSVKTVKISCRTSQEHKHLLASIGKVGGVRIWSETGKLVATCVIPAVPKSAMKGNFVASLLWYTPTTLLVIDGRNQLLEINPLRIDKKNRLDWCVLKHLHKRGMYCIKTNAPSVQENDVQSSDDWSVWTVAQDRTIIRYCMKKKRTLAIIPTAGGSVYAVAVCPYDAGRVAVSVGDGAVRVMESNTLVDDDMKITPPRVYSYWQNVQGKVLNVAWHPTRENVLAYSTGESRVGVIDTSIKSESGRVLNCALSHGVYSLSWGEDMNLYASGGCKLVMYNAQRYNEDPQLLDITIEGQKWEICAVSWFPRGLFVGSANGGVALLTPSHPHTLIVANFVFNKMIHAIEWHPQQTSSSTEESPYKNFIAVTSLDKDCGIAIVEYVTAEGSFLILATYSYDLEFYLFLKRHCIQDLCYPRKLSKTIDSFRVILERHRVKVDRFRDTLENGSKKLTTWKMLYGHTKAVLQATWNPHREGILLSSSQDTTVRVWDVSTGICISIFAGHSTVSLGLCWMSQPQLADYVMTGGGEFCLRLWNINEHKTENFVAESGTVAKKRQRRKGKKGVVDVSSGEEEHVALQTALTSKYSKPTKRFLLPIMFKQFNDPIRRLDAPRKMLQMWLEKNEYKLKENRESGSTSPTEQNVIPSPSKENGSIIDEKGDYVLAQSGDKAEGAAGNNEVDEGVLYEPIESSLDFIKIFGTVKEVNEFLDMEKHGHLEEVYHPEAYIMLSIIRGHIDSMIQFASERDMLCPFLLSMAPCVSFKYWKDATQLYLKQIDRVVARGEEERIFENKHYGGSKFRKAALQLSMHDVMGAVKTLCEGKLYKEAYILCRLRYMDSIADEIVAEWAEELSKSGQMNMSAFLYIVLGNLSQAAQVLAKSQKVDFLKLAAEIAKIAGRTTFADHVTKKANQTEAQISADKTEEILKELPSKIDLLMKDEIAKACDKIKSDILNGETSNSVTLNGNNKTKE</sequence>
<dbReference type="Pfam" id="PF23775">
    <property type="entry name" value="Beta-prop_RIG_2nd"/>
    <property type="match status" value="1"/>
</dbReference>